<dbReference type="HOGENOM" id="CLU_1888872_0_0_1"/>
<dbReference type="EMBL" id="CM001224">
    <property type="protein sequence ID" value="KEH21326.1"/>
    <property type="molecule type" value="Genomic_DNA"/>
</dbReference>
<reference evidence="1 3" key="1">
    <citation type="journal article" date="2011" name="Nature">
        <title>The Medicago genome provides insight into the evolution of rhizobial symbioses.</title>
        <authorList>
            <person name="Young N.D."/>
            <person name="Debelle F."/>
            <person name="Oldroyd G.E."/>
            <person name="Geurts R."/>
            <person name="Cannon S.B."/>
            <person name="Udvardi M.K."/>
            <person name="Benedito V.A."/>
            <person name="Mayer K.F."/>
            <person name="Gouzy J."/>
            <person name="Schoof H."/>
            <person name="Van de Peer Y."/>
            <person name="Proost S."/>
            <person name="Cook D.R."/>
            <person name="Meyers B.C."/>
            <person name="Spannagl M."/>
            <person name="Cheung F."/>
            <person name="De Mita S."/>
            <person name="Krishnakumar V."/>
            <person name="Gundlach H."/>
            <person name="Zhou S."/>
            <person name="Mudge J."/>
            <person name="Bharti A.K."/>
            <person name="Murray J.D."/>
            <person name="Naoumkina M.A."/>
            <person name="Rosen B."/>
            <person name="Silverstein K.A."/>
            <person name="Tang H."/>
            <person name="Rombauts S."/>
            <person name="Zhao P.X."/>
            <person name="Zhou P."/>
            <person name="Barbe V."/>
            <person name="Bardou P."/>
            <person name="Bechner M."/>
            <person name="Bellec A."/>
            <person name="Berger A."/>
            <person name="Berges H."/>
            <person name="Bidwell S."/>
            <person name="Bisseling T."/>
            <person name="Choisne N."/>
            <person name="Couloux A."/>
            <person name="Denny R."/>
            <person name="Deshpande S."/>
            <person name="Dai X."/>
            <person name="Doyle J.J."/>
            <person name="Dudez A.M."/>
            <person name="Farmer A.D."/>
            <person name="Fouteau S."/>
            <person name="Franken C."/>
            <person name="Gibelin C."/>
            <person name="Gish J."/>
            <person name="Goldstein S."/>
            <person name="Gonzalez A.J."/>
            <person name="Green P.J."/>
            <person name="Hallab A."/>
            <person name="Hartog M."/>
            <person name="Hua A."/>
            <person name="Humphray S.J."/>
            <person name="Jeong D.H."/>
            <person name="Jing Y."/>
            <person name="Jocker A."/>
            <person name="Kenton S.M."/>
            <person name="Kim D.J."/>
            <person name="Klee K."/>
            <person name="Lai H."/>
            <person name="Lang C."/>
            <person name="Lin S."/>
            <person name="Macmil S.L."/>
            <person name="Magdelenat G."/>
            <person name="Matthews L."/>
            <person name="McCorrison J."/>
            <person name="Monaghan E.L."/>
            <person name="Mun J.H."/>
            <person name="Najar F.Z."/>
            <person name="Nicholson C."/>
            <person name="Noirot C."/>
            <person name="O'Bleness M."/>
            <person name="Paule C.R."/>
            <person name="Poulain J."/>
            <person name="Prion F."/>
            <person name="Qin B."/>
            <person name="Qu C."/>
            <person name="Retzel E.F."/>
            <person name="Riddle C."/>
            <person name="Sallet E."/>
            <person name="Samain S."/>
            <person name="Samson N."/>
            <person name="Sanders I."/>
            <person name="Saurat O."/>
            <person name="Scarpelli C."/>
            <person name="Schiex T."/>
            <person name="Segurens B."/>
            <person name="Severin A.J."/>
            <person name="Sherrier D.J."/>
            <person name="Shi R."/>
            <person name="Sims S."/>
            <person name="Singer S.R."/>
            <person name="Sinharoy S."/>
            <person name="Sterck L."/>
            <person name="Viollet A."/>
            <person name="Wang B.B."/>
            <person name="Wang K."/>
            <person name="Wang M."/>
            <person name="Wang X."/>
            <person name="Warfsmann J."/>
            <person name="Weissenbach J."/>
            <person name="White D.D."/>
            <person name="White J.D."/>
            <person name="Wiley G.B."/>
            <person name="Wincker P."/>
            <person name="Xing Y."/>
            <person name="Yang L."/>
            <person name="Yao Z."/>
            <person name="Ying F."/>
            <person name="Zhai J."/>
            <person name="Zhou L."/>
            <person name="Zuber A."/>
            <person name="Denarie J."/>
            <person name="Dixon R.A."/>
            <person name="May G.D."/>
            <person name="Schwartz D.C."/>
            <person name="Rogers J."/>
            <person name="Quetier F."/>
            <person name="Town C.D."/>
            <person name="Roe B.A."/>
        </authorList>
    </citation>
    <scope>NUCLEOTIDE SEQUENCE [LARGE SCALE GENOMIC DNA]</scope>
    <source>
        <strain evidence="1">A17</strain>
        <strain evidence="2 3">cv. Jemalong A17</strain>
    </source>
</reference>
<evidence type="ECO:0000313" key="3">
    <source>
        <dbReference type="Proteomes" id="UP000002051"/>
    </source>
</evidence>
<dbReference type="Proteomes" id="UP000002051">
    <property type="component" value="Chromosome 8"/>
</dbReference>
<gene>
    <name evidence="1" type="ordered locus">MTR_8g102045</name>
</gene>
<evidence type="ECO:0000313" key="1">
    <source>
        <dbReference type="EMBL" id="KEH21326.1"/>
    </source>
</evidence>
<sequence length="135" mass="15140">MPQSEVIILTDPVSDLSVHRNRVSLYPIQGEYSRDKLMLQRIRSCITFLETRLHKLSQNPMDIIHYIFTDSDIAVVDDLGQIFCDHPNFHMALTFRNNKAQPLNSGFIAVKGTPDGILRGGAMLALVQASAPTNF</sequence>
<reference evidence="1 3" key="2">
    <citation type="journal article" date="2014" name="BMC Genomics">
        <title>An improved genome release (version Mt4.0) for the model legume Medicago truncatula.</title>
        <authorList>
            <person name="Tang H."/>
            <person name="Krishnakumar V."/>
            <person name="Bidwell S."/>
            <person name="Rosen B."/>
            <person name="Chan A."/>
            <person name="Zhou S."/>
            <person name="Gentzbittel L."/>
            <person name="Childs K.L."/>
            <person name="Yandell M."/>
            <person name="Gundlach H."/>
            <person name="Mayer K.F."/>
            <person name="Schwartz D.C."/>
            <person name="Town C.D."/>
        </authorList>
    </citation>
    <scope>GENOME REANNOTATION</scope>
    <source>
        <strain evidence="1">A17</strain>
        <strain evidence="2 3">cv. Jemalong A17</strain>
    </source>
</reference>
<keyword evidence="3" id="KW-1185">Reference proteome</keyword>
<reference evidence="2" key="3">
    <citation type="submission" date="2015-04" db="UniProtKB">
        <authorList>
            <consortium name="EnsemblPlants"/>
        </authorList>
    </citation>
    <scope>IDENTIFICATION</scope>
    <source>
        <strain evidence="2">cv. Jemalong A17</strain>
    </source>
</reference>
<proteinExistence type="predicted"/>
<name>A0A072TVZ5_MEDTR</name>
<dbReference type="AlphaFoldDB" id="A0A072TVZ5"/>
<accession>A0A072TVZ5</accession>
<protein>
    <submittedName>
        <fullName evidence="1 2">Uncharacterized protein</fullName>
    </submittedName>
</protein>
<dbReference type="STRING" id="3880.A0A072TVZ5"/>
<dbReference type="EnsemblPlants" id="KEH21326">
    <property type="protein sequence ID" value="KEH21326"/>
    <property type="gene ID" value="MTR_8g102045"/>
</dbReference>
<organism evidence="1 3">
    <name type="scientific">Medicago truncatula</name>
    <name type="common">Barrel medic</name>
    <name type="synonym">Medicago tribuloides</name>
    <dbReference type="NCBI Taxonomy" id="3880"/>
    <lineage>
        <taxon>Eukaryota</taxon>
        <taxon>Viridiplantae</taxon>
        <taxon>Streptophyta</taxon>
        <taxon>Embryophyta</taxon>
        <taxon>Tracheophyta</taxon>
        <taxon>Spermatophyta</taxon>
        <taxon>Magnoliopsida</taxon>
        <taxon>eudicotyledons</taxon>
        <taxon>Gunneridae</taxon>
        <taxon>Pentapetalae</taxon>
        <taxon>rosids</taxon>
        <taxon>fabids</taxon>
        <taxon>Fabales</taxon>
        <taxon>Fabaceae</taxon>
        <taxon>Papilionoideae</taxon>
        <taxon>50 kb inversion clade</taxon>
        <taxon>NPAAA clade</taxon>
        <taxon>Hologalegina</taxon>
        <taxon>IRL clade</taxon>
        <taxon>Trifolieae</taxon>
        <taxon>Medicago</taxon>
    </lineage>
</organism>
<evidence type="ECO:0000313" key="2">
    <source>
        <dbReference type="EnsemblPlants" id="KEH21326"/>
    </source>
</evidence>
<dbReference type="PANTHER" id="PTHR35723">
    <property type="entry name" value="POLYPHOSPHATIDYLINOSITOL PHOSPHATASE"/>
    <property type="match status" value="1"/>
</dbReference>